<dbReference type="Pfam" id="PF00078">
    <property type="entry name" value="RVT_1"/>
    <property type="match status" value="1"/>
</dbReference>
<evidence type="ECO:0000313" key="3">
    <source>
        <dbReference type="Proteomes" id="UP001164929"/>
    </source>
</evidence>
<organism evidence="2 3">
    <name type="scientific">Populus alba x Populus x berolinensis</name>
    <dbReference type="NCBI Taxonomy" id="444605"/>
    <lineage>
        <taxon>Eukaryota</taxon>
        <taxon>Viridiplantae</taxon>
        <taxon>Streptophyta</taxon>
        <taxon>Embryophyta</taxon>
        <taxon>Tracheophyta</taxon>
        <taxon>Spermatophyta</taxon>
        <taxon>Magnoliopsida</taxon>
        <taxon>eudicotyledons</taxon>
        <taxon>Gunneridae</taxon>
        <taxon>Pentapetalae</taxon>
        <taxon>rosids</taxon>
        <taxon>fabids</taxon>
        <taxon>Malpighiales</taxon>
        <taxon>Salicaceae</taxon>
        <taxon>Saliceae</taxon>
        <taxon>Populus</taxon>
    </lineage>
</organism>
<dbReference type="InterPro" id="IPR043502">
    <property type="entry name" value="DNA/RNA_pol_sf"/>
</dbReference>
<dbReference type="InterPro" id="IPR000477">
    <property type="entry name" value="RT_dom"/>
</dbReference>
<proteinExistence type="predicted"/>
<gene>
    <name evidence="2" type="ORF">NC653_031907</name>
</gene>
<protein>
    <recommendedName>
        <fullName evidence="1">Reverse transcriptase domain-containing protein</fullName>
    </recommendedName>
</protein>
<name>A0AAD6LZN3_9ROSI</name>
<dbReference type="PANTHER" id="PTHR33116">
    <property type="entry name" value="REVERSE TRANSCRIPTASE ZINC-BINDING DOMAIN-CONTAINING PROTEIN-RELATED-RELATED"/>
    <property type="match status" value="1"/>
</dbReference>
<dbReference type="EMBL" id="JAQIZT010000013">
    <property type="protein sequence ID" value="KAJ6976204.1"/>
    <property type="molecule type" value="Genomic_DNA"/>
</dbReference>
<dbReference type="Pfam" id="PF13966">
    <property type="entry name" value="zf-RVT"/>
    <property type="match status" value="1"/>
</dbReference>
<dbReference type="Proteomes" id="UP001164929">
    <property type="component" value="Chromosome 13"/>
</dbReference>
<dbReference type="CDD" id="cd01650">
    <property type="entry name" value="RT_nLTR_like"/>
    <property type="match status" value="1"/>
</dbReference>
<dbReference type="AlphaFoldDB" id="A0AAD6LZN3"/>
<keyword evidence="3" id="KW-1185">Reference proteome</keyword>
<dbReference type="SUPFAM" id="SSF56672">
    <property type="entry name" value="DNA/RNA polymerases"/>
    <property type="match status" value="1"/>
</dbReference>
<dbReference type="InterPro" id="IPR026960">
    <property type="entry name" value="RVT-Znf"/>
</dbReference>
<accession>A0AAD6LZN3</accession>
<dbReference type="Gene3D" id="3.60.10.10">
    <property type="entry name" value="Endonuclease/exonuclease/phosphatase"/>
    <property type="match status" value="1"/>
</dbReference>
<evidence type="ECO:0000259" key="1">
    <source>
        <dbReference type="PROSITE" id="PS50878"/>
    </source>
</evidence>
<comment type="caution">
    <text evidence="2">The sequence shown here is derived from an EMBL/GenBank/DDBJ whole genome shotgun (WGS) entry which is preliminary data.</text>
</comment>
<reference evidence="2" key="1">
    <citation type="journal article" date="2023" name="Mol. Ecol. Resour.">
        <title>Chromosome-level genome assembly of a triploid poplar Populus alba 'Berolinensis'.</title>
        <authorList>
            <person name="Chen S."/>
            <person name="Yu Y."/>
            <person name="Wang X."/>
            <person name="Wang S."/>
            <person name="Zhang T."/>
            <person name="Zhou Y."/>
            <person name="He R."/>
            <person name="Meng N."/>
            <person name="Wang Y."/>
            <person name="Liu W."/>
            <person name="Liu Z."/>
            <person name="Liu J."/>
            <person name="Guo Q."/>
            <person name="Huang H."/>
            <person name="Sederoff R.R."/>
            <person name="Wang G."/>
            <person name="Qu G."/>
            <person name="Chen S."/>
        </authorList>
    </citation>
    <scope>NUCLEOTIDE SEQUENCE</scope>
    <source>
        <strain evidence="2">SC-2020</strain>
    </source>
</reference>
<dbReference type="PANTHER" id="PTHR33116:SF76">
    <property type="entry name" value="DUF4283 DOMAIN-CONTAINING PROTEIN"/>
    <property type="match status" value="1"/>
</dbReference>
<feature type="domain" description="Reverse transcriptase" evidence="1">
    <location>
        <begin position="365"/>
        <end position="631"/>
    </location>
</feature>
<dbReference type="PROSITE" id="PS50878">
    <property type="entry name" value="RT_POL"/>
    <property type="match status" value="1"/>
</dbReference>
<dbReference type="SUPFAM" id="SSF56219">
    <property type="entry name" value="DNase I-like"/>
    <property type="match status" value="1"/>
</dbReference>
<evidence type="ECO:0000313" key="2">
    <source>
        <dbReference type="EMBL" id="KAJ6976204.1"/>
    </source>
</evidence>
<sequence>MFIVGSWNIWGLNSLQKQKTVHSWTQKHNLDIFGLLETKIATHNLATTVSNLAPSYWQYQSNVTSSSSCRILVGGDTRWPRHQDDFSSCIGQSALLQLPHGGLRYSWHNGQHGSNTIQKKLDWIFGNSSLLSKWPAAYATFHPRCISDHSSMVLHLHNQNRKRCTSFKFMNMWAKRDDFLDIVSSSWQIHVNAQHFLDDNPTSTEAQTTERHLASNYMKLCQDEESYYKQRCRVQWLQLGDQNTAFFHNSLVHRQSRNRIHKLVNEEGATITDPQAIGKLAVSYYERLLTATSTALSEDITSVYPNTISDASKITASLPITNEEIKAALFSIPDNKSLGPDGYNALFFKQSWSIIGNDFIAAVRYFFSYNLLPRCVNATRVALVPKVENPASMNDFRPISCCNVLYKCISKLIVIRLKAALAEVIGTSQSAFLPSRQISDAIHLTQELMHNYHLNTGPARCALKIDLRKAFDTVSWEYIIAGLTAIGIPQNMIHWITTCISTAHYTVSINGESHGFFKATRGIRQGDPLSPYLFVLAMEGLGGILHKAAQQTTFRHHWRCKPTNITHVCFADDLMLFCHADIDSIGVLKNSLDRFTNLSGLSINLAKSSMYLSGIDESLQHTFTNWIGIQQRTLPVRYLGIPLISTRLTNTNCIPLLERITARIKLWTSSSLTYAGRLQLIKSILFSIQVYWSSIFILPCSTLRKIESILSAFLWRGTSLTTSGAKVAWHSVCYPLKEGGLGIKKLKDWNKAATLKHIWRILTEPDSIWTTWIHAVLLRKKSFWQANIPSSPSWTWRKILQSREWCRGWFRAGIGDGSSTSLWFDYWLPEGKRLIDFLPLRTLTSTGLPWTTTVSNIICRGQWHFPVGQPALQEIWDSITFQPSQSLADYCIWKGHTSGNFSIASAWELIRDTRPATNMYHLLWFKGHIPRQSFILWLACMGRLRTMDRLHSTGIITNNACILCGLYVETHEHLFFYCNFTGAVWHTINTRAKLQWPHTSWQDLLQWASTHYIQHNNIKHMIARLLLSTTVYFLWHERNNRVFSNQHRTAQTIVEEIYQRIQTHLTYMTNEDSIPDSDCAIWRLRNN</sequence>
<dbReference type="InterPro" id="IPR036691">
    <property type="entry name" value="Endo/exonu/phosph_ase_sf"/>
</dbReference>